<dbReference type="InterPro" id="IPR004358">
    <property type="entry name" value="Sig_transdc_His_kin-like_C"/>
</dbReference>
<evidence type="ECO:0000256" key="6">
    <source>
        <dbReference type="ARBA" id="ARBA00022777"/>
    </source>
</evidence>
<evidence type="ECO:0000313" key="13">
    <source>
        <dbReference type="Proteomes" id="UP000052015"/>
    </source>
</evidence>
<dbReference type="InterPro" id="IPR036890">
    <property type="entry name" value="HATPase_C_sf"/>
</dbReference>
<evidence type="ECO:0000313" key="12">
    <source>
        <dbReference type="EMBL" id="KRQ86749.1"/>
    </source>
</evidence>
<feature type="domain" description="HAMP" evidence="11">
    <location>
        <begin position="188"/>
        <end position="240"/>
    </location>
</feature>
<evidence type="ECO:0000256" key="5">
    <source>
        <dbReference type="ARBA" id="ARBA00022679"/>
    </source>
</evidence>
<keyword evidence="4" id="KW-0597">Phosphoprotein</keyword>
<dbReference type="PROSITE" id="PS50109">
    <property type="entry name" value="HIS_KIN"/>
    <property type="match status" value="1"/>
</dbReference>
<dbReference type="GO" id="GO:0000155">
    <property type="term" value="F:phosphorelay sensor kinase activity"/>
    <property type="evidence" value="ECO:0007669"/>
    <property type="project" value="InterPro"/>
</dbReference>
<evidence type="ECO:0000256" key="1">
    <source>
        <dbReference type="ARBA" id="ARBA00000085"/>
    </source>
</evidence>
<accession>A0A0R3JWN2</accession>
<feature type="coiled-coil region" evidence="8">
    <location>
        <begin position="218"/>
        <end position="248"/>
    </location>
</feature>
<keyword evidence="7" id="KW-0902">Two-component regulatory system</keyword>
<dbReference type="SUPFAM" id="SSF47384">
    <property type="entry name" value="Homodimeric domain of signal transducing histidine kinase"/>
    <property type="match status" value="1"/>
</dbReference>
<gene>
    <name evidence="12" type="primary">yycG_1</name>
    <name evidence="12" type="ORF">ABG79_01501</name>
</gene>
<dbReference type="Pfam" id="PF00672">
    <property type="entry name" value="HAMP"/>
    <property type="match status" value="1"/>
</dbReference>
<dbReference type="AlphaFoldDB" id="A0A0R3JWN2"/>
<feature type="transmembrane region" description="Helical" evidence="9">
    <location>
        <begin position="158"/>
        <end position="182"/>
    </location>
</feature>
<dbReference type="STRING" id="908809.ABG79_01501"/>
<dbReference type="InterPro" id="IPR003661">
    <property type="entry name" value="HisK_dim/P_dom"/>
</dbReference>
<evidence type="ECO:0000256" key="2">
    <source>
        <dbReference type="ARBA" id="ARBA00004370"/>
    </source>
</evidence>
<dbReference type="SUPFAM" id="SSF55874">
    <property type="entry name" value="ATPase domain of HSP90 chaperone/DNA topoisomerase II/histidine kinase"/>
    <property type="match status" value="1"/>
</dbReference>
<dbReference type="OrthoDB" id="9813151at2"/>
<dbReference type="PANTHER" id="PTHR45453:SF1">
    <property type="entry name" value="PHOSPHATE REGULON SENSOR PROTEIN PHOR"/>
    <property type="match status" value="1"/>
</dbReference>
<dbReference type="Gene3D" id="3.30.565.10">
    <property type="entry name" value="Histidine kinase-like ATPase, C-terminal domain"/>
    <property type="match status" value="1"/>
</dbReference>
<dbReference type="GO" id="GO:0005886">
    <property type="term" value="C:plasma membrane"/>
    <property type="evidence" value="ECO:0007669"/>
    <property type="project" value="TreeGrafter"/>
</dbReference>
<name>A0A0R3JWN2_CALMK</name>
<proteinExistence type="predicted"/>
<reference evidence="12 13" key="1">
    <citation type="submission" date="2015-09" db="EMBL/GenBank/DDBJ databases">
        <title>Draft genome sequence of a Caloramator mitchellensis, a moderate thermophile from the Great Artesian Basin of Australia.</title>
        <authorList>
            <person name="Patel B.K."/>
        </authorList>
    </citation>
    <scope>NUCLEOTIDE SEQUENCE [LARGE SCALE GENOMIC DNA]</scope>
    <source>
        <strain evidence="12 13">VF08</strain>
    </source>
</reference>
<sequence length="471" mass="53585">MAKSLRKRLTISYIIVSLFSVLLIALFSNFVLEVQFREYVKKNIISKSNEIVNSIKENYHNGNWNVSAIENIGVNALENGMIIKVVDGDGNIVWDAKQYNSGQCQNMIAHYSSNMMKRYPNFKGEFKEDSYEIKINSNKIANVSIGYFGPFYFTDNDILFLNTLNGAFIIVSFLTVLISILLGRLISNRISDPIIRVSKSANNISEGEYENIEVVSDISEIDELIKSINNLSQKLKEQEFLRKRLTQDVAHELRTPLSTLKSHIEAMVDGIWEPDKDRLKSCLEEAERLNGLVGDIYKLSRYENDTKLNITTFNLGYLLQSIIMNFEKNLIDKGLNLVTDIKDININADKDKIAQAVVNLISNAIKFSKNGGKVYISNYLSDNKVYIIIRDEGYGISEKDLPYIFERFYRADESRNRDTGGAGIGLSITKSIIDMHKGSIKVNSKINQGSEFIIELPQDTNFLNNTWHNNK</sequence>
<protein>
    <recommendedName>
        <fullName evidence="3">histidine kinase</fullName>
        <ecNumber evidence="3">2.7.13.3</ecNumber>
    </recommendedName>
</protein>
<keyword evidence="5 12" id="KW-0808">Transferase</keyword>
<dbReference type="InterPro" id="IPR050351">
    <property type="entry name" value="BphY/WalK/GraS-like"/>
</dbReference>
<keyword evidence="9" id="KW-0472">Membrane</keyword>
<keyword evidence="8" id="KW-0175">Coiled coil</keyword>
<dbReference type="Proteomes" id="UP000052015">
    <property type="component" value="Unassembled WGS sequence"/>
</dbReference>
<dbReference type="InterPro" id="IPR003660">
    <property type="entry name" value="HAMP_dom"/>
</dbReference>
<dbReference type="InterPro" id="IPR005467">
    <property type="entry name" value="His_kinase_dom"/>
</dbReference>
<keyword evidence="9" id="KW-0812">Transmembrane</keyword>
<dbReference type="EC" id="2.7.13.3" evidence="3"/>
<evidence type="ECO:0000256" key="9">
    <source>
        <dbReference type="SAM" id="Phobius"/>
    </source>
</evidence>
<dbReference type="Pfam" id="PF02518">
    <property type="entry name" value="HATPase_c"/>
    <property type="match status" value="1"/>
</dbReference>
<dbReference type="Gene3D" id="1.10.287.130">
    <property type="match status" value="1"/>
</dbReference>
<evidence type="ECO:0000259" key="10">
    <source>
        <dbReference type="PROSITE" id="PS50109"/>
    </source>
</evidence>
<dbReference type="Pfam" id="PF00512">
    <property type="entry name" value="HisKA"/>
    <property type="match status" value="1"/>
</dbReference>
<keyword evidence="9" id="KW-1133">Transmembrane helix</keyword>
<comment type="catalytic activity">
    <reaction evidence="1">
        <text>ATP + protein L-histidine = ADP + protein N-phospho-L-histidine.</text>
        <dbReference type="EC" id="2.7.13.3"/>
    </reaction>
</comment>
<dbReference type="GO" id="GO:0016036">
    <property type="term" value="P:cellular response to phosphate starvation"/>
    <property type="evidence" value="ECO:0007669"/>
    <property type="project" value="TreeGrafter"/>
</dbReference>
<dbReference type="FunFam" id="3.30.565.10:FF:000006">
    <property type="entry name" value="Sensor histidine kinase WalK"/>
    <property type="match status" value="1"/>
</dbReference>
<dbReference type="InterPro" id="IPR003594">
    <property type="entry name" value="HATPase_dom"/>
</dbReference>
<evidence type="ECO:0000259" key="11">
    <source>
        <dbReference type="PROSITE" id="PS50885"/>
    </source>
</evidence>
<dbReference type="SMART" id="SM00387">
    <property type="entry name" value="HATPase_c"/>
    <property type="match status" value="1"/>
</dbReference>
<keyword evidence="13" id="KW-1185">Reference proteome</keyword>
<evidence type="ECO:0000256" key="8">
    <source>
        <dbReference type="SAM" id="Coils"/>
    </source>
</evidence>
<dbReference type="PRINTS" id="PR00344">
    <property type="entry name" value="BCTRLSENSOR"/>
</dbReference>
<dbReference type="GO" id="GO:0004721">
    <property type="term" value="F:phosphoprotein phosphatase activity"/>
    <property type="evidence" value="ECO:0007669"/>
    <property type="project" value="TreeGrafter"/>
</dbReference>
<dbReference type="Gene3D" id="6.10.340.10">
    <property type="match status" value="1"/>
</dbReference>
<evidence type="ECO:0000256" key="7">
    <source>
        <dbReference type="ARBA" id="ARBA00023012"/>
    </source>
</evidence>
<dbReference type="SMART" id="SM00388">
    <property type="entry name" value="HisKA"/>
    <property type="match status" value="1"/>
</dbReference>
<comment type="caution">
    <text evidence="12">The sequence shown here is derived from an EMBL/GenBank/DDBJ whole genome shotgun (WGS) entry which is preliminary data.</text>
</comment>
<dbReference type="CDD" id="cd00082">
    <property type="entry name" value="HisKA"/>
    <property type="match status" value="1"/>
</dbReference>
<dbReference type="EMBL" id="LKHP01000007">
    <property type="protein sequence ID" value="KRQ86749.1"/>
    <property type="molecule type" value="Genomic_DNA"/>
</dbReference>
<dbReference type="SUPFAM" id="SSF158472">
    <property type="entry name" value="HAMP domain-like"/>
    <property type="match status" value="1"/>
</dbReference>
<feature type="transmembrane region" description="Helical" evidence="9">
    <location>
        <begin position="12"/>
        <end position="32"/>
    </location>
</feature>
<keyword evidence="6 12" id="KW-0418">Kinase</keyword>
<dbReference type="CDD" id="cd00075">
    <property type="entry name" value="HATPase"/>
    <property type="match status" value="1"/>
</dbReference>
<feature type="domain" description="Histidine kinase" evidence="10">
    <location>
        <begin position="248"/>
        <end position="460"/>
    </location>
</feature>
<evidence type="ECO:0000256" key="3">
    <source>
        <dbReference type="ARBA" id="ARBA00012438"/>
    </source>
</evidence>
<dbReference type="PANTHER" id="PTHR45453">
    <property type="entry name" value="PHOSPHATE REGULON SENSOR PROTEIN PHOR"/>
    <property type="match status" value="1"/>
</dbReference>
<dbReference type="RefSeq" id="WP_057978702.1">
    <property type="nucleotide sequence ID" value="NZ_LKHP01000007.1"/>
</dbReference>
<comment type="subcellular location">
    <subcellularLocation>
        <location evidence="2">Membrane</location>
    </subcellularLocation>
</comment>
<dbReference type="CDD" id="cd06225">
    <property type="entry name" value="HAMP"/>
    <property type="match status" value="1"/>
</dbReference>
<evidence type="ECO:0000256" key="4">
    <source>
        <dbReference type="ARBA" id="ARBA00022553"/>
    </source>
</evidence>
<dbReference type="InterPro" id="IPR036097">
    <property type="entry name" value="HisK_dim/P_sf"/>
</dbReference>
<organism evidence="12 13">
    <name type="scientific">Caloramator mitchellensis</name>
    <dbReference type="NCBI Taxonomy" id="908809"/>
    <lineage>
        <taxon>Bacteria</taxon>
        <taxon>Bacillati</taxon>
        <taxon>Bacillota</taxon>
        <taxon>Clostridia</taxon>
        <taxon>Eubacteriales</taxon>
        <taxon>Clostridiaceae</taxon>
        <taxon>Caloramator</taxon>
    </lineage>
</organism>
<dbReference type="PROSITE" id="PS50885">
    <property type="entry name" value="HAMP"/>
    <property type="match status" value="1"/>
</dbReference>